<dbReference type="EMBL" id="OR338916">
    <property type="protein sequence ID" value="WNL49471.1"/>
    <property type="molecule type" value="Genomic_DNA"/>
</dbReference>
<accession>A0AA96IXU1</accession>
<sequence>MIKLLIIRKHNGVVMHVDSSEDWGWNAQQLRSKMSQHVGKNAFEKAYIEIFHYDTKESIYYHTKEELAKHER</sequence>
<evidence type="ECO:0000313" key="2">
    <source>
        <dbReference type="Proteomes" id="UP001304814"/>
    </source>
</evidence>
<proteinExistence type="predicted"/>
<organism evidence="1 2">
    <name type="scientific">Bacillus phage DZ1</name>
    <dbReference type="NCBI Taxonomy" id="3075862"/>
    <lineage>
        <taxon>Viruses</taxon>
        <taxon>Duplodnaviria</taxon>
        <taxon>Heunggongvirae</taxon>
        <taxon>Uroviricota</taxon>
        <taxon>Caudoviricetes</taxon>
        <taxon>Ehrlichviridae</taxon>
        <taxon>Dazunavirus</taxon>
        <taxon>Dazunavirus DZ1</taxon>
    </lineage>
</organism>
<evidence type="ECO:0000313" key="1">
    <source>
        <dbReference type="EMBL" id="WNL49471.1"/>
    </source>
</evidence>
<reference evidence="1 2" key="1">
    <citation type="submission" date="2023-07" db="EMBL/GenBank/DDBJ databases">
        <title>Isolation and characterization of Bacillus cereus bacteriophage DZ1 and its application in foods.</title>
        <authorList>
            <person name="Huang Z."/>
            <person name="Ding Y."/>
            <person name="Wu Q."/>
        </authorList>
    </citation>
    <scope>NUCLEOTIDE SEQUENCE [LARGE SCALE GENOMIC DNA]</scope>
</reference>
<name>A0AA96IXU1_9CAUD</name>
<dbReference type="Proteomes" id="UP001304814">
    <property type="component" value="Segment"/>
</dbReference>
<keyword evidence="2" id="KW-1185">Reference proteome</keyword>
<protein>
    <submittedName>
        <fullName evidence="1">Uncharacterized protein</fullName>
    </submittedName>
</protein>